<dbReference type="EMBL" id="LR778301">
    <property type="protein sequence ID" value="CAB1370834.1"/>
    <property type="molecule type" value="Genomic_DNA"/>
</dbReference>
<dbReference type="AlphaFoldDB" id="A0A6S6XXW1"/>
<evidence type="ECO:0000313" key="2">
    <source>
        <dbReference type="Proteomes" id="UP000515733"/>
    </source>
</evidence>
<dbReference type="Proteomes" id="UP000515733">
    <property type="component" value="Chromosome"/>
</dbReference>
<proteinExistence type="predicted"/>
<reference evidence="1 2" key="1">
    <citation type="submission" date="2020-03" db="EMBL/GenBank/DDBJ databases">
        <authorList>
            <consortium name="Genoscope - CEA"/>
            <person name="William W."/>
        </authorList>
    </citation>
    <scope>NUCLEOTIDE SEQUENCE [LARGE SCALE GENOMIC DNA]</scope>
    <source>
        <strain evidence="2">DSM 16959</strain>
    </source>
</reference>
<organism evidence="1 2">
    <name type="scientific">Denitratisoma oestradiolicum</name>
    <dbReference type="NCBI Taxonomy" id="311182"/>
    <lineage>
        <taxon>Bacteria</taxon>
        <taxon>Pseudomonadati</taxon>
        <taxon>Pseudomonadota</taxon>
        <taxon>Betaproteobacteria</taxon>
        <taxon>Nitrosomonadales</taxon>
        <taxon>Sterolibacteriaceae</taxon>
        <taxon>Denitratisoma</taxon>
    </lineage>
</organism>
<gene>
    <name evidence="1" type="ORF">DENOEST_3680</name>
</gene>
<dbReference type="KEGG" id="doe:DENOEST_3680"/>
<name>A0A6S6XXW1_9PROT</name>
<protein>
    <submittedName>
        <fullName evidence="1">Uncharacterized protein</fullName>
    </submittedName>
</protein>
<evidence type="ECO:0000313" key="1">
    <source>
        <dbReference type="EMBL" id="CAB1370834.1"/>
    </source>
</evidence>
<accession>A0A6S6XXW1</accession>
<keyword evidence="2" id="KW-1185">Reference proteome</keyword>
<sequence>MLVAARGLSFTRHVVHTLQMQGVYRSFESQPHGHRDILPTYPRLAQAGGVHSTGMLPQGSARPPG</sequence>